<protein>
    <submittedName>
        <fullName evidence="1">Uncharacterized protein</fullName>
    </submittedName>
</protein>
<evidence type="ECO:0000313" key="1">
    <source>
        <dbReference type="EMBL" id="MBE9021167.1"/>
    </source>
</evidence>
<comment type="caution">
    <text evidence="1">The sequence shown here is derived from an EMBL/GenBank/DDBJ whole genome shotgun (WGS) entry which is preliminary data.</text>
</comment>
<dbReference type="Proteomes" id="UP000622533">
    <property type="component" value="Unassembled WGS sequence"/>
</dbReference>
<dbReference type="EMBL" id="JADEXS010000009">
    <property type="protein sequence ID" value="MBE9021167.1"/>
    <property type="molecule type" value="Genomic_DNA"/>
</dbReference>
<dbReference type="AlphaFoldDB" id="A0A8J7CZ71"/>
<dbReference type="RefSeq" id="WP_193913087.1">
    <property type="nucleotide sequence ID" value="NZ_JADEXS020000001.1"/>
</dbReference>
<sequence length="46" mass="5421">MSITTLQPTKVENNLPMINYTTPQRRDLVAYWVKENGKLVCNWVVR</sequence>
<proteinExistence type="predicted"/>
<name>A0A8J7CZ71_DESMC</name>
<reference evidence="1" key="1">
    <citation type="submission" date="2020-10" db="EMBL/GenBank/DDBJ databases">
        <authorList>
            <person name="Castelo-Branco R."/>
            <person name="Eusebio N."/>
            <person name="Adriana R."/>
            <person name="Vieira A."/>
            <person name="Brugerolle De Fraissinette N."/>
            <person name="Rezende De Castro R."/>
            <person name="Schneider M.P."/>
            <person name="Vasconcelos V."/>
            <person name="Leao P.N."/>
        </authorList>
    </citation>
    <scope>NUCLEOTIDE SEQUENCE</scope>
    <source>
        <strain evidence="1">LEGE 12446</strain>
    </source>
</reference>
<gene>
    <name evidence="1" type="ORF">IQ276_01440</name>
</gene>
<evidence type="ECO:0000313" key="2">
    <source>
        <dbReference type="Proteomes" id="UP000622533"/>
    </source>
</evidence>
<keyword evidence="2" id="KW-1185">Reference proteome</keyword>
<organism evidence="1 2">
    <name type="scientific">Desmonostoc muscorum LEGE 12446</name>
    <dbReference type="NCBI Taxonomy" id="1828758"/>
    <lineage>
        <taxon>Bacteria</taxon>
        <taxon>Bacillati</taxon>
        <taxon>Cyanobacteriota</taxon>
        <taxon>Cyanophyceae</taxon>
        <taxon>Nostocales</taxon>
        <taxon>Nostocaceae</taxon>
        <taxon>Desmonostoc</taxon>
    </lineage>
</organism>
<accession>A0A8J7CZ71</accession>